<feature type="transmembrane region" description="Helical" evidence="6">
    <location>
        <begin position="186"/>
        <end position="204"/>
    </location>
</feature>
<evidence type="ECO:0000256" key="2">
    <source>
        <dbReference type="ARBA" id="ARBA00022475"/>
    </source>
</evidence>
<evidence type="ECO:0000313" key="8">
    <source>
        <dbReference type="Proteomes" id="UP000568380"/>
    </source>
</evidence>
<dbReference type="PANTHER" id="PTHR30086:SF19">
    <property type="entry name" value="THREONINE EFFLUX PROTEIN"/>
    <property type="match status" value="1"/>
</dbReference>
<dbReference type="InterPro" id="IPR001123">
    <property type="entry name" value="LeuE-type"/>
</dbReference>
<keyword evidence="4 6" id="KW-1133">Transmembrane helix</keyword>
<comment type="caution">
    <text evidence="7">The sequence shown here is derived from an EMBL/GenBank/DDBJ whole genome shotgun (WGS) entry which is preliminary data.</text>
</comment>
<dbReference type="GO" id="GO:0005886">
    <property type="term" value="C:plasma membrane"/>
    <property type="evidence" value="ECO:0007669"/>
    <property type="project" value="UniProtKB-SubCell"/>
</dbReference>
<evidence type="ECO:0000256" key="4">
    <source>
        <dbReference type="ARBA" id="ARBA00022989"/>
    </source>
</evidence>
<sequence length="205" mass="21499">MLSLLAATVLSCALVVLTPGPGVLMVLHLGASGGRRSSFVFVLGHLAGDLMWSLLALVALRWVRLISPVFFTALTVASALYLIYLGVRALTSAGAPQRATTLGGRQAMLQGAAFGMTNPKSYPVTLAVFTAVLGDRIELLTVATIPLFLAAGLLGCLASGALLSWISGLPALRHAYGRAAPTISRLVALVFFGFAAWSLVHLWLR</sequence>
<keyword evidence="2" id="KW-1003">Cell membrane</keyword>
<dbReference type="PANTHER" id="PTHR30086">
    <property type="entry name" value="ARGININE EXPORTER PROTEIN ARGO"/>
    <property type="match status" value="1"/>
</dbReference>
<dbReference type="EMBL" id="JACHIN010000008">
    <property type="protein sequence ID" value="MBB5080646.1"/>
    <property type="molecule type" value="Genomic_DNA"/>
</dbReference>
<keyword evidence="5 6" id="KW-0472">Membrane</keyword>
<keyword evidence="8" id="KW-1185">Reference proteome</keyword>
<reference evidence="7 8" key="1">
    <citation type="submission" date="2020-08" db="EMBL/GenBank/DDBJ databases">
        <title>Genomic Encyclopedia of Type Strains, Phase IV (KMG-IV): sequencing the most valuable type-strain genomes for metagenomic binning, comparative biology and taxonomic classification.</title>
        <authorList>
            <person name="Goeker M."/>
        </authorList>
    </citation>
    <scope>NUCLEOTIDE SEQUENCE [LARGE SCALE GENOMIC DNA]</scope>
    <source>
        <strain evidence="7 8">DSM 45385</strain>
    </source>
</reference>
<dbReference type="Pfam" id="PF01810">
    <property type="entry name" value="LysE"/>
    <property type="match status" value="1"/>
</dbReference>
<feature type="transmembrane region" description="Helical" evidence="6">
    <location>
        <begin position="65"/>
        <end position="84"/>
    </location>
</feature>
<feature type="transmembrane region" description="Helical" evidence="6">
    <location>
        <begin position="38"/>
        <end position="58"/>
    </location>
</feature>
<evidence type="ECO:0000256" key="1">
    <source>
        <dbReference type="ARBA" id="ARBA00004651"/>
    </source>
</evidence>
<dbReference type="AlphaFoldDB" id="A0A7W8A8P2"/>
<feature type="transmembrane region" description="Helical" evidence="6">
    <location>
        <begin position="145"/>
        <end position="166"/>
    </location>
</feature>
<comment type="subcellular location">
    <subcellularLocation>
        <location evidence="1">Cell membrane</location>
        <topology evidence="1">Multi-pass membrane protein</topology>
    </subcellularLocation>
</comment>
<dbReference type="GO" id="GO:0015171">
    <property type="term" value="F:amino acid transmembrane transporter activity"/>
    <property type="evidence" value="ECO:0007669"/>
    <property type="project" value="TreeGrafter"/>
</dbReference>
<name>A0A7W8A8P2_9ACTN</name>
<dbReference type="Proteomes" id="UP000568380">
    <property type="component" value="Unassembled WGS sequence"/>
</dbReference>
<evidence type="ECO:0000256" key="5">
    <source>
        <dbReference type="ARBA" id="ARBA00023136"/>
    </source>
</evidence>
<organism evidence="7 8">
    <name type="scientific">Nonomuraea endophytica</name>
    <dbReference type="NCBI Taxonomy" id="714136"/>
    <lineage>
        <taxon>Bacteria</taxon>
        <taxon>Bacillati</taxon>
        <taxon>Actinomycetota</taxon>
        <taxon>Actinomycetes</taxon>
        <taxon>Streptosporangiales</taxon>
        <taxon>Streptosporangiaceae</taxon>
        <taxon>Nonomuraea</taxon>
    </lineage>
</organism>
<accession>A0A7W8A8P2</accession>
<evidence type="ECO:0000256" key="3">
    <source>
        <dbReference type="ARBA" id="ARBA00022692"/>
    </source>
</evidence>
<evidence type="ECO:0000256" key="6">
    <source>
        <dbReference type="SAM" id="Phobius"/>
    </source>
</evidence>
<proteinExistence type="predicted"/>
<gene>
    <name evidence="7" type="ORF">HNR40_006133</name>
</gene>
<evidence type="ECO:0000313" key="7">
    <source>
        <dbReference type="EMBL" id="MBB5080646.1"/>
    </source>
</evidence>
<keyword evidence="3 6" id="KW-0812">Transmembrane</keyword>
<dbReference type="RefSeq" id="WP_184967272.1">
    <property type="nucleotide sequence ID" value="NZ_JACHIN010000008.1"/>
</dbReference>
<protein>
    <submittedName>
        <fullName evidence="7">Threonine/homoserine/homoserine lactone efflux protein</fullName>
    </submittedName>
</protein>